<keyword evidence="1" id="KW-0472">Membrane</keyword>
<evidence type="ECO:0000313" key="3">
    <source>
        <dbReference type="Proteomes" id="UP001168167"/>
    </source>
</evidence>
<keyword evidence="3" id="KW-1185">Reference proteome</keyword>
<keyword evidence="1" id="KW-0812">Transmembrane</keyword>
<dbReference type="EMBL" id="JANQAO010000003">
    <property type="protein sequence ID" value="MDM5147682.1"/>
    <property type="molecule type" value="Genomic_DNA"/>
</dbReference>
<comment type="caution">
    <text evidence="2">The sequence shown here is derived from an EMBL/GenBank/DDBJ whole genome shotgun (WGS) entry which is preliminary data.</text>
</comment>
<evidence type="ECO:0000313" key="2">
    <source>
        <dbReference type="EMBL" id="MDM5147682.1"/>
    </source>
</evidence>
<proteinExistence type="predicted"/>
<accession>A0ABT7QM02</accession>
<reference evidence="2" key="2">
    <citation type="journal article" date="2023" name="Microbiome">
        <title>Synthase-selected sorting approach identifies a beta-lactone synthase in a nudibranch symbiotic bacterium.</title>
        <authorList>
            <person name="Dzunkova M."/>
            <person name="La Clair J.J."/>
            <person name="Tyml T."/>
            <person name="Doud D."/>
            <person name="Schulz F."/>
            <person name="Piquer-Esteban S."/>
            <person name="Porcel Sanchis D."/>
            <person name="Osborn A."/>
            <person name="Robinson D."/>
            <person name="Louie K.B."/>
            <person name="Bowen B.P."/>
            <person name="Bowers R.M."/>
            <person name="Lee J."/>
            <person name="Arnau V."/>
            <person name="Diaz-Villanueva W."/>
            <person name="Stepanauskas R."/>
            <person name="Gosliner T."/>
            <person name="Date S.V."/>
            <person name="Northen T.R."/>
            <person name="Cheng J.F."/>
            <person name="Burkart M.D."/>
            <person name="Woyke T."/>
        </authorList>
    </citation>
    <scope>NUCLEOTIDE SEQUENCE</scope>
    <source>
        <strain evidence="2">Df01</strain>
    </source>
</reference>
<sequence length="105" mass="11910">MDFDANVAFKFVQMGSIAAISVYLWLRRRHDRNAERIGSHDQKITQLETVVEINSRAVKKLEAESISHANNDNKMNQLLHEMKGRLEGIGNAVDLVVKHLVGDKK</sequence>
<name>A0ABT7QM02_9GAMM</name>
<feature type="transmembrane region" description="Helical" evidence="1">
    <location>
        <begin position="6"/>
        <end position="26"/>
    </location>
</feature>
<gene>
    <name evidence="2" type="ORF">NQX30_04765</name>
</gene>
<evidence type="ECO:0000256" key="1">
    <source>
        <dbReference type="SAM" id="Phobius"/>
    </source>
</evidence>
<reference evidence="2" key="1">
    <citation type="submission" date="2022-08" db="EMBL/GenBank/DDBJ databases">
        <authorList>
            <person name="Dzunkova M."/>
            <person name="La Clair J."/>
            <person name="Tyml T."/>
            <person name="Doud D."/>
            <person name="Schulz F."/>
            <person name="Piquer S."/>
            <person name="Porcel Sanchis D."/>
            <person name="Osborn A."/>
            <person name="Robinson D."/>
            <person name="Louie K.B."/>
            <person name="Bowen B.P."/>
            <person name="Bowers R."/>
            <person name="Lee J."/>
            <person name="Arnau Llombart V."/>
            <person name="Diaz Villanueva W."/>
            <person name="Gosliner T."/>
            <person name="Northen T."/>
            <person name="Cheng J.-F."/>
            <person name="Burkart M.D."/>
            <person name="Woyke T."/>
        </authorList>
    </citation>
    <scope>NUCLEOTIDE SEQUENCE</scope>
    <source>
        <strain evidence="2">Df01</strain>
    </source>
</reference>
<dbReference type="Proteomes" id="UP001168167">
    <property type="component" value="Unassembled WGS sequence"/>
</dbReference>
<organism evidence="2 3">
    <name type="scientific">Candidatus Doriopsillibacter californiensis</name>
    <dbReference type="NCBI Taxonomy" id="2970740"/>
    <lineage>
        <taxon>Bacteria</taxon>
        <taxon>Pseudomonadati</taxon>
        <taxon>Pseudomonadota</taxon>
        <taxon>Gammaproteobacteria</taxon>
        <taxon>Candidatus Tethybacterales</taxon>
        <taxon>Candidatus Persebacteraceae</taxon>
        <taxon>Candidatus Doriopsillibacter</taxon>
    </lineage>
</organism>
<keyword evidence="1" id="KW-1133">Transmembrane helix</keyword>
<protein>
    <submittedName>
        <fullName evidence="2">Uncharacterized protein</fullName>
    </submittedName>
</protein>